<proteinExistence type="predicted"/>
<name>A0A2Z6RS06_9GLOM</name>
<gene>
    <name evidence="2" type="ORF">RCL2_000875100</name>
    <name evidence="1" type="ORF">RclHR1_24410001</name>
</gene>
<evidence type="ECO:0000313" key="2">
    <source>
        <dbReference type="EMBL" id="GES81509.1"/>
    </source>
</evidence>
<protein>
    <submittedName>
        <fullName evidence="1">Uncharacterized protein</fullName>
    </submittedName>
</protein>
<dbReference type="AlphaFoldDB" id="A0A2Z6RS06"/>
<evidence type="ECO:0000313" key="3">
    <source>
        <dbReference type="Proteomes" id="UP000247702"/>
    </source>
</evidence>
<reference evidence="1 3" key="1">
    <citation type="submission" date="2017-11" db="EMBL/GenBank/DDBJ databases">
        <title>The genome of Rhizophagus clarus HR1 reveals common genetic basis of auxotrophy among arbuscular mycorrhizal fungi.</title>
        <authorList>
            <person name="Kobayashi Y."/>
        </authorList>
    </citation>
    <scope>NUCLEOTIDE SEQUENCE [LARGE SCALE GENOMIC DNA]</scope>
    <source>
        <strain evidence="1 3">HR1</strain>
    </source>
</reference>
<sequence length="162" mass="18486">MMVSLGYMEVTTSGIINHSNTLNGNNAATCSTLIRLRNAQIRIKIKDGYYDNIPQYRSLYMTLSHMNLALFFLLLASDLYINFKSDYLDMNSFKFHNVEHPILDIWLRSNRTISALIRSSLKTFQFLLLDLAQIISGDSSTLMMWKQYCILAGLSCKGPKAL</sequence>
<dbReference type="EMBL" id="BLAL01000057">
    <property type="protein sequence ID" value="GES81509.1"/>
    <property type="molecule type" value="Genomic_DNA"/>
</dbReference>
<comment type="caution">
    <text evidence="1">The sequence shown here is derived from an EMBL/GenBank/DDBJ whole genome shotgun (WGS) entry which is preliminary data.</text>
</comment>
<organism evidence="1 3">
    <name type="scientific">Rhizophagus clarus</name>
    <dbReference type="NCBI Taxonomy" id="94130"/>
    <lineage>
        <taxon>Eukaryota</taxon>
        <taxon>Fungi</taxon>
        <taxon>Fungi incertae sedis</taxon>
        <taxon>Mucoromycota</taxon>
        <taxon>Glomeromycotina</taxon>
        <taxon>Glomeromycetes</taxon>
        <taxon>Glomerales</taxon>
        <taxon>Glomeraceae</taxon>
        <taxon>Rhizophagus</taxon>
    </lineage>
</organism>
<dbReference type="Proteomes" id="UP000615446">
    <property type="component" value="Unassembled WGS sequence"/>
</dbReference>
<reference evidence="2" key="2">
    <citation type="submission" date="2019-10" db="EMBL/GenBank/DDBJ databases">
        <title>Conservation and host-specific expression of non-tandemly repeated heterogenous ribosome RNA gene in arbuscular mycorrhizal fungi.</title>
        <authorList>
            <person name="Maeda T."/>
            <person name="Kobayashi Y."/>
            <person name="Nakagawa T."/>
            <person name="Ezawa T."/>
            <person name="Yamaguchi K."/>
            <person name="Bino T."/>
            <person name="Nishimoto Y."/>
            <person name="Shigenobu S."/>
            <person name="Kawaguchi M."/>
        </authorList>
    </citation>
    <scope>NUCLEOTIDE SEQUENCE</scope>
    <source>
        <strain evidence="2">HR1</strain>
    </source>
</reference>
<evidence type="ECO:0000313" key="1">
    <source>
        <dbReference type="EMBL" id="GBB94926.1"/>
    </source>
</evidence>
<dbReference type="EMBL" id="BEXD01001604">
    <property type="protein sequence ID" value="GBB94926.1"/>
    <property type="molecule type" value="Genomic_DNA"/>
</dbReference>
<dbReference type="Proteomes" id="UP000247702">
    <property type="component" value="Unassembled WGS sequence"/>
</dbReference>
<accession>A0A2Z6RS06</accession>
<keyword evidence="3" id="KW-1185">Reference proteome</keyword>